<evidence type="ECO:0000256" key="1">
    <source>
        <dbReference type="SAM" id="MobiDB-lite"/>
    </source>
</evidence>
<dbReference type="PANTHER" id="PTHR31157">
    <property type="entry name" value="SCP DOMAIN-CONTAINING PROTEIN"/>
    <property type="match status" value="1"/>
</dbReference>
<comment type="caution">
    <text evidence="3">The sequence shown here is derived from an EMBL/GenBank/DDBJ whole genome shotgun (WGS) entry which is preliminary data.</text>
</comment>
<evidence type="ECO:0000313" key="3">
    <source>
        <dbReference type="EMBL" id="GIH26638.1"/>
    </source>
</evidence>
<feature type="domain" description="SCP" evidence="2">
    <location>
        <begin position="152"/>
        <end position="265"/>
    </location>
</feature>
<proteinExistence type="predicted"/>
<evidence type="ECO:0000313" key="4">
    <source>
        <dbReference type="Proteomes" id="UP000640052"/>
    </source>
</evidence>
<keyword evidence="4" id="KW-1185">Reference proteome</keyword>
<gene>
    <name evidence="3" type="ORF">Aph01nite_49480</name>
</gene>
<dbReference type="InterPro" id="IPR035940">
    <property type="entry name" value="CAP_sf"/>
</dbReference>
<protein>
    <recommendedName>
        <fullName evidence="2">SCP domain-containing protein</fullName>
    </recommendedName>
</protein>
<feature type="compositionally biased region" description="Gly residues" evidence="1">
    <location>
        <begin position="19"/>
        <end position="34"/>
    </location>
</feature>
<dbReference type="InterPro" id="IPR014044">
    <property type="entry name" value="CAP_dom"/>
</dbReference>
<feature type="compositionally biased region" description="Basic and acidic residues" evidence="1">
    <location>
        <begin position="83"/>
        <end position="96"/>
    </location>
</feature>
<dbReference type="PANTHER" id="PTHR31157:SF1">
    <property type="entry name" value="SCP DOMAIN-CONTAINING PROTEIN"/>
    <property type="match status" value="1"/>
</dbReference>
<accession>A0A919QFL6</accession>
<dbReference type="EMBL" id="BOOA01000043">
    <property type="protein sequence ID" value="GIH26638.1"/>
    <property type="molecule type" value="Genomic_DNA"/>
</dbReference>
<dbReference type="Gene3D" id="3.40.33.10">
    <property type="entry name" value="CAP"/>
    <property type="match status" value="1"/>
</dbReference>
<name>A0A919QFL6_9ACTN</name>
<feature type="region of interest" description="Disordered" evidence="1">
    <location>
        <begin position="1"/>
        <end position="140"/>
    </location>
</feature>
<feature type="compositionally biased region" description="Polar residues" evidence="1">
    <location>
        <begin position="127"/>
        <end position="136"/>
    </location>
</feature>
<evidence type="ECO:0000259" key="2">
    <source>
        <dbReference type="Pfam" id="PF00188"/>
    </source>
</evidence>
<sequence>MESPVPVDSYVVPKAEWGDSGGGSGARGPSGGPESGRYATGKPGKSSGVPESGVFESGVPGSGVSGSGKSETPGSGESVAVPERGESGAGKRDSGGKARGSSGGAVADAVGSEDKSGPLGGGGVSKRVTTSPGQARSRTDAAVRALENEAVRLTNSARQREGCRPLRTDERLRKAARAHSADMAARNYFSHDSLDGRTPWDRIRAAGYAYPAAENIARGQRTPGEVVEAWLNSPGHRANIVNCDLKAIGIGIRLGSGGPWWTQNFGSR</sequence>
<dbReference type="AlphaFoldDB" id="A0A919QFL6"/>
<reference evidence="3" key="1">
    <citation type="submission" date="2021-01" db="EMBL/GenBank/DDBJ databases">
        <title>Whole genome shotgun sequence of Acrocarpospora phusangensis NBRC 108782.</title>
        <authorList>
            <person name="Komaki H."/>
            <person name="Tamura T."/>
        </authorList>
    </citation>
    <scope>NUCLEOTIDE SEQUENCE</scope>
    <source>
        <strain evidence="3">NBRC 108782</strain>
    </source>
</reference>
<dbReference type="Pfam" id="PF00188">
    <property type="entry name" value="CAP"/>
    <property type="match status" value="1"/>
</dbReference>
<dbReference type="Proteomes" id="UP000640052">
    <property type="component" value="Unassembled WGS sequence"/>
</dbReference>
<organism evidence="3 4">
    <name type="scientific">Acrocarpospora phusangensis</name>
    <dbReference type="NCBI Taxonomy" id="1070424"/>
    <lineage>
        <taxon>Bacteria</taxon>
        <taxon>Bacillati</taxon>
        <taxon>Actinomycetota</taxon>
        <taxon>Actinomycetes</taxon>
        <taxon>Streptosporangiales</taxon>
        <taxon>Streptosporangiaceae</taxon>
        <taxon>Acrocarpospora</taxon>
    </lineage>
</organism>
<dbReference type="SUPFAM" id="SSF55797">
    <property type="entry name" value="PR-1-like"/>
    <property type="match status" value="1"/>
</dbReference>
<dbReference type="CDD" id="cd05379">
    <property type="entry name" value="CAP_bacterial"/>
    <property type="match status" value="1"/>
</dbReference>